<keyword evidence="2" id="KW-1185">Reference proteome</keyword>
<proteinExistence type="predicted"/>
<evidence type="ECO:0000313" key="2">
    <source>
        <dbReference type="Proteomes" id="UP000321353"/>
    </source>
</evidence>
<sequence length="184" mass="20082">MVCVLFLCGMLLDASVAFLDRSVSAETNRRFAQLRRRRNQFGAKPRRACGILHRRPDDNDRTDCTRSIGLSRTPRGLSPFHDRTSLVGGLHVFFGGLVARGLSPDVSPRVTATENNPRMAKRAHGYPPAGHPLVRAVIRERIRQFRSSVLRGLSPNSPGSVPELLGSVPELLGSVPGLLGSVPE</sequence>
<reference evidence="1 2" key="1">
    <citation type="submission" date="2019-02" db="EMBL/GenBank/DDBJ databases">
        <title>Planctomycetal bacteria perform biofilm scaping via a novel small molecule.</title>
        <authorList>
            <person name="Jeske O."/>
            <person name="Boedeker C."/>
            <person name="Wiegand S."/>
            <person name="Breitling P."/>
            <person name="Kallscheuer N."/>
            <person name="Jogler M."/>
            <person name="Rohde M."/>
            <person name="Petersen J."/>
            <person name="Medema M.H."/>
            <person name="Surup F."/>
            <person name="Jogler C."/>
        </authorList>
    </citation>
    <scope>NUCLEOTIDE SEQUENCE [LARGE SCALE GENOMIC DNA]</scope>
    <source>
        <strain evidence="1 2">Mal15</strain>
    </source>
</reference>
<protein>
    <submittedName>
        <fullName evidence="1">Uncharacterized protein</fullName>
    </submittedName>
</protein>
<organism evidence="1 2">
    <name type="scientific">Stieleria maiorica</name>
    <dbReference type="NCBI Taxonomy" id="2795974"/>
    <lineage>
        <taxon>Bacteria</taxon>
        <taxon>Pseudomonadati</taxon>
        <taxon>Planctomycetota</taxon>
        <taxon>Planctomycetia</taxon>
        <taxon>Pirellulales</taxon>
        <taxon>Pirellulaceae</taxon>
        <taxon>Stieleria</taxon>
    </lineage>
</organism>
<dbReference type="Proteomes" id="UP000321353">
    <property type="component" value="Chromosome"/>
</dbReference>
<gene>
    <name evidence="1" type="ORF">Mal15_27610</name>
</gene>
<name>A0A5B9MEX4_9BACT</name>
<evidence type="ECO:0000313" key="1">
    <source>
        <dbReference type="EMBL" id="QEF98706.1"/>
    </source>
</evidence>
<dbReference type="AlphaFoldDB" id="A0A5B9MEX4"/>
<dbReference type="KEGG" id="smam:Mal15_27610"/>
<dbReference type="EMBL" id="CP036264">
    <property type="protein sequence ID" value="QEF98706.1"/>
    <property type="molecule type" value="Genomic_DNA"/>
</dbReference>
<accession>A0A5B9MEX4</accession>